<dbReference type="AlphaFoldDB" id="A0A8C2SRT5"/>
<dbReference type="FunFam" id="2.130.10.10:FF:000967">
    <property type="entry name" value="Bardet-Biedl syndrome 2 protein homolog"/>
    <property type="match status" value="1"/>
</dbReference>
<evidence type="ECO:0000256" key="2">
    <source>
        <dbReference type="ARBA" id="ARBA00022490"/>
    </source>
</evidence>
<evidence type="ECO:0000259" key="12">
    <source>
        <dbReference type="Pfam" id="PF23353"/>
    </source>
</evidence>
<dbReference type="InterPro" id="IPR029430">
    <property type="entry name" value="BBS2_N"/>
</dbReference>
<dbReference type="GO" id="GO:0060170">
    <property type="term" value="C:ciliary membrane"/>
    <property type="evidence" value="ECO:0007669"/>
    <property type="project" value="UniProtKB-SubCell"/>
</dbReference>
<dbReference type="Pfam" id="PF23350">
    <property type="entry name" value="BBS2_pf"/>
    <property type="match status" value="1"/>
</dbReference>
<evidence type="ECO:0000259" key="9">
    <source>
        <dbReference type="Pfam" id="PF14783"/>
    </source>
</evidence>
<evidence type="ECO:0000256" key="5">
    <source>
        <dbReference type="ARBA" id="ARBA00023273"/>
    </source>
</evidence>
<reference evidence="13" key="1">
    <citation type="submission" date="2015-11" db="EMBL/GenBank/DDBJ databases">
        <authorList>
            <consortium name="International Coturnix japonica Genome Analysis Consortium"/>
            <person name="Warren W."/>
            <person name="Burt D.W."/>
            <person name="Antin P.B."/>
            <person name="Lanford R."/>
            <person name="Gros J."/>
            <person name="Wilson R.K."/>
        </authorList>
    </citation>
    <scope>NUCLEOTIDE SEQUENCE [LARGE SCALE GENOMIC DNA]</scope>
</reference>
<keyword evidence="4 6" id="KW-0206">Cytoskeleton</keyword>
<feature type="domain" description="Ciliary BBSome complex subunit 2 middle region" evidence="9">
    <location>
        <begin position="165"/>
        <end position="272"/>
    </location>
</feature>
<evidence type="ECO:0000259" key="8">
    <source>
        <dbReference type="Pfam" id="PF14782"/>
    </source>
</evidence>
<dbReference type="PIRSF" id="PIRSF013684">
    <property type="entry name" value="BBS2"/>
    <property type="match status" value="1"/>
</dbReference>
<evidence type="ECO:0000259" key="11">
    <source>
        <dbReference type="Pfam" id="PF23351"/>
    </source>
</evidence>
<keyword evidence="14" id="KW-1185">Reference proteome</keyword>
<evidence type="ECO:0000256" key="6">
    <source>
        <dbReference type="PIRNR" id="PIRNR013684"/>
    </source>
</evidence>
<keyword evidence="2 6" id="KW-0963">Cytoplasm</keyword>
<dbReference type="GO" id="GO:0043005">
    <property type="term" value="C:neuron projection"/>
    <property type="evidence" value="ECO:0007669"/>
    <property type="project" value="TreeGrafter"/>
</dbReference>
<gene>
    <name evidence="13" type="primary">BBS2</name>
</gene>
<name>A0A8C2SRT5_COTJA</name>
<dbReference type="GO" id="GO:0031514">
    <property type="term" value="C:motile cilium"/>
    <property type="evidence" value="ECO:0007669"/>
    <property type="project" value="TreeGrafter"/>
</dbReference>
<keyword evidence="6" id="KW-0472">Membrane</keyword>
<dbReference type="InterPro" id="IPR055379">
    <property type="entry name" value="BBS2_pf_dom"/>
</dbReference>
<keyword evidence="6" id="KW-1003">Cell membrane</keyword>
<reference evidence="13" key="3">
    <citation type="submission" date="2025-09" db="UniProtKB">
        <authorList>
            <consortium name="Ensembl"/>
        </authorList>
    </citation>
    <scope>IDENTIFICATION</scope>
</reference>
<dbReference type="GO" id="GO:0034464">
    <property type="term" value="C:BBSome"/>
    <property type="evidence" value="ECO:0007669"/>
    <property type="project" value="UniProtKB-UniRule"/>
</dbReference>
<dbReference type="GO" id="GO:0034451">
    <property type="term" value="C:centriolar satellite"/>
    <property type="evidence" value="ECO:0007669"/>
    <property type="project" value="UniProtKB-SubCell"/>
</dbReference>
<proteinExistence type="predicted"/>
<evidence type="ECO:0000256" key="3">
    <source>
        <dbReference type="ARBA" id="ARBA00023069"/>
    </source>
</evidence>
<organism evidence="13 14">
    <name type="scientific">Coturnix japonica</name>
    <name type="common">Japanese quail</name>
    <name type="synonym">Coturnix coturnix japonica</name>
    <dbReference type="NCBI Taxonomy" id="93934"/>
    <lineage>
        <taxon>Eukaryota</taxon>
        <taxon>Metazoa</taxon>
        <taxon>Chordata</taxon>
        <taxon>Craniata</taxon>
        <taxon>Vertebrata</taxon>
        <taxon>Euteleostomi</taxon>
        <taxon>Archelosauria</taxon>
        <taxon>Archosauria</taxon>
        <taxon>Dinosauria</taxon>
        <taxon>Saurischia</taxon>
        <taxon>Theropoda</taxon>
        <taxon>Coelurosauria</taxon>
        <taxon>Aves</taxon>
        <taxon>Neognathae</taxon>
        <taxon>Galloanserae</taxon>
        <taxon>Galliformes</taxon>
        <taxon>Phasianidae</taxon>
        <taxon>Perdicinae</taxon>
        <taxon>Coturnix</taxon>
    </lineage>
</organism>
<dbReference type="Pfam" id="PF23353">
    <property type="entry name" value="BBS2_hp"/>
    <property type="match status" value="1"/>
</dbReference>
<evidence type="ECO:0000313" key="13">
    <source>
        <dbReference type="Ensembl" id="ENSCJPP00005002837.1"/>
    </source>
</evidence>
<dbReference type="Ensembl" id="ENSCJPT00005005219.1">
    <property type="protein sequence ID" value="ENSCJPP00005002837.1"/>
    <property type="gene ID" value="ENSCJPG00005002316.1"/>
</dbReference>
<dbReference type="InterPro" id="IPR016616">
    <property type="entry name" value="Bardet-Biedl_syndrome_2_prot"/>
</dbReference>
<evidence type="ECO:0000259" key="10">
    <source>
        <dbReference type="Pfam" id="PF23350"/>
    </source>
</evidence>
<dbReference type="Pfam" id="PF23351">
    <property type="entry name" value="BBS2_CtH"/>
    <property type="match status" value="1"/>
</dbReference>
<dbReference type="Proteomes" id="UP000694412">
    <property type="component" value="Chromosome 11"/>
</dbReference>
<keyword evidence="5 6" id="KW-0966">Cell projection</keyword>
<dbReference type="SUPFAM" id="SSF50978">
    <property type="entry name" value="WD40 repeat-like"/>
    <property type="match status" value="1"/>
</dbReference>
<dbReference type="GO" id="GO:0036064">
    <property type="term" value="C:ciliary basal body"/>
    <property type="evidence" value="ECO:0007669"/>
    <property type="project" value="TreeGrafter"/>
</dbReference>
<dbReference type="InterPro" id="IPR055380">
    <property type="entry name" value="BBS2_hp_dom"/>
</dbReference>
<dbReference type="PANTHER" id="PTHR32465">
    <property type="entry name" value="BARDET-BIEDL SYNDROME 2 PROTEIN"/>
    <property type="match status" value="1"/>
</dbReference>
<dbReference type="InterPro" id="IPR029429">
    <property type="entry name" value="BBS2_Mid"/>
</dbReference>
<sequence>MLVPVFTLKLSHKLQPRTVALGRFDGAHPCLAAATQAGKVLVHSPHAPGPRTGGSRAAPSIQDTHVSLLSINQAVTCVAAGPLRAALRRDCLLVGTRTHLLAYDVHLNSDLFYREVSDGANAIVLGALGDVPSPLAIIGGNCALQGFDYEGNEVFWTVTGDNVRSLALCDFDGDGKNELLVGSEDFDIRVFKEDEIVAEMSETETVTALSPMYGSRFGYALSNGTVGVYDRTSRYWRIKSKNHAMSIHAFDLNSDGVCELITGWSNGKVDARSDRTGEVIFKDNFASSIAGVVEGDYRMDGSMQLICCSVDGEGRRGFAKQSEEQTGLWCCALEQAELSPQLKDADGQRGVIPANTQLQTSLSVNLGSDSQSAHVELCISTTNDTIIRAVLIFAEGIFEGESHVVHPGLQNLSGCVRVPLAPPKDVSVDLHIKAFVGYRNSTQFYVFELTRQLPRFSMYALSSLDSATEPLSFVSCATNERPQRIVVWLNQSFLLPEDAEFQSAPFQVCFTSLRNAGQLLIKIKHGGEISICTDDIDLAGDIIQSMASFLAIEDLQVEADFPAYFEELRKVLVKVDEHHSVNQRLTADMADRSNLIRVMLVQAEDARLLGDMKNVKTRYVELYDLNRDLINQYKIRCNNHTELLSNLKAVNQAIQRAGQLRVGKPKAQVIAACRDAIRSNNFNTLFRIMRSGVASS</sequence>
<feature type="domain" description="BBS2 GAE" evidence="8">
    <location>
        <begin position="370"/>
        <end position="456"/>
    </location>
</feature>
<evidence type="ECO:0000256" key="4">
    <source>
        <dbReference type="ARBA" id="ARBA00023212"/>
    </source>
</evidence>
<dbReference type="Pfam" id="PF14783">
    <property type="entry name" value="BBS2_Mid"/>
    <property type="match status" value="1"/>
</dbReference>
<dbReference type="GO" id="GO:1905515">
    <property type="term" value="P:non-motile cilium assembly"/>
    <property type="evidence" value="ECO:0007669"/>
    <property type="project" value="InterPro"/>
</dbReference>
<accession>A0A8C2SRT5</accession>
<feature type="domain" description="BBS2 platform" evidence="10">
    <location>
        <begin position="459"/>
        <end position="550"/>
    </location>
</feature>
<evidence type="ECO:0000259" key="7">
    <source>
        <dbReference type="Pfam" id="PF14781"/>
    </source>
</evidence>
<dbReference type="GeneTree" id="ENSGT00390000017113"/>
<keyword evidence="3 6" id="KW-0969">Cilium</keyword>
<dbReference type="Pfam" id="PF14781">
    <property type="entry name" value="BBS2_N"/>
    <property type="match status" value="1"/>
</dbReference>
<reference evidence="13" key="2">
    <citation type="submission" date="2025-08" db="UniProtKB">
        <authorList>
            <consortium name="Ensembl"/>
        </authorList>
    </citation>
    <scope>IDENTIFICATION</scope>
</reference>
<dbReference type="InterPro" id="IPR036322">
    <property type="entry name" value="WD40_repeat_dom_sf"/>
</dbReference>
<comment type="subcellular location">
    <subcellularLocation>
        <location evidence="6">Cell projection</location>
        <location evidence="6">Cilium membrane</location>
    </subcellularLocation>
    <subcellularLocation>
        <location evidence="6">Cytoplasm</location>
        <location evidence="6">Cytoskeleton</location>
        <location evidence="6">Microtubule organizing center</location>
        <location evidence="6">Centrosome</location>
        <location evidence="6">Centriolar satellite</location>
    </subcellularLocation>
    <subcellularLocation>
        <location evidence="1">Cytoplasm</location>
        <location evidence="1">Cytoskeleton</location>
    </subcellularLocation>
</comment>
<protein>
    <recommendedName>
        <fullName evidence="6">Bardet-Biedl syndrome 2 protein homolog</fullName>
    </recommendedName>
</protein>
<dbReference type="PANTHER" id="PTHR32465:SF0">
    <property type="entry name" value="BARDET-BIEDL SYNDROME 2 PROTEIN"/>
    <property type="match status" value="1"/>
</dbReference>
<evidence type="ECO:0000313" key="14">
    <source>
        <dbReference type="Proteomes" id="UP000694412"/>
    </source>
</evidence>
<dbReference type="InterPro" id="IPR029333">
    <property type="entry name" value="BBS2_GAE_dom"/>
</dbReference>
<feature type="domain" description="BBS2 C-terminal helix bundle" evidence="11">
    <location>
        <begin position="664"/>
        <end position="690"/>
    </location>
</feature>
<feature type="domain" description="BBS2 hairpin" evidence="12">
    <location>
        <begin position="562"/>
        <end position="659"/>
    </location>
</feature>
<feature type="domain" description="Ciliary BBSome complex subunit 2 N-terminal" evidence="7">
    <location>
        <begin position="20"/>
        <end position="126"/>
    </location>
</feature>
<evidence type="ECO:0000256" key="1">
    <source>
        <dbReference type="ARBA" id="ARBA00004245"/>
    </source>
</evidence>
<dbReference type="Pfam" id="PF14782">
    <property type="entry name" value="BBS2_GAE"/>
    <property type="match status" value="1"/>
</dbReference>
<dbReference type="InterPro" id="IPR055381">
    <property type="entry name" value="BBS2_CtH_dom"/>
</dbReference>